<sequence length="65" mass="7471">MEKLKAWLESGTLQSFIDKHIAPLCDELGPFTSECKLVIDKVKETISKETEKFEPKRTCELIKLC</sequence>
<dbReference type="Gene3D" id="1.10.225.10">
    <property type="entry name" value="Saposin-like"/>
    <property type="match status" value="1"/>
</dbReference>
<dbReference type="InterPro" id="IPR011001">
    <property type="entry name" value="Saposin-like"/>
</dbReference>
<gene>
    <name evidence="3" type="ORF">DEA37_0004237</name>
</gene>
<evidence type="ECO:0000256" key="1">
    <source>
        <dbReference type="ARBA" id="ARBA00023157"/>
    </source>
</evidence>
<feature type="domain" description="Saposin B-type" evidence="2">
    <location>
        <begin position="1"/>
        <end position="65"/>
    </location>
</feature>
<dbReference type="InterPro" id="IPR008139">
    <property type="entry name" value="SaposinB_dom"/>
</dbReference>
<name>A0A5J4N9I2_9TREM</name>
<dbReference type="AlphaFoldDB" id="A0A5J4N9I2"/>
<evidence type="ECO:0000259" key="2">
    <source>
        <dbReference type="PROSITE" id="PS50015"/>
    </source>
</evidence>
<comment type="caution">
    <text evidence="3">The sequence shown here is derived from an EMBL/GenBank/DDBJ whole genome shotgun (WGS) entry which is preliminary data.</text>
</comment>
<protein>
    <recommendedName>
        <fullName evidence="2">Saposin B-type domain-containing protein</fullName>
    </recommendedName>
</protein>
<keyword evidence="4" id="KW-1185">Reference proteome</keyword>
<dbReference type="PROSITE" id="PS50015">
    <property type="entry name" value="SAP_B"/>
    <property type="match status" value="1"/>
</dbReference>
<dbReference type="EMBL" id="QNGE01005461">
    <property type="protein sequence ID" value="KAA3672030.1"/>
    <property type="molecule type" value="Genomic_DNA"/>
</dbReference>
<proteinExistence type="predicted"/>
<dbReference type="Proteomes" id="UP000324629">
    <property type="component" value="Unassembled WGS sequence"/>
</dbReference>
<keyword evidence="1" id="KW-1015">Disulfide bond</keyword>
<dbReference type="SUPFAM" id="SSF47862">
    <property type="entry name" value="Saposin"/>
    <property type="match status" value="1"/>
</dbReference>
<evidence type="ECO:0000313" key="3">
    <source>
        <dbReference type="EMBL" id="KAA3672030.1"/>
    </source>
</evidence>
<accession>A0A5J4N9I2</accession>
<organism evidence="3 4">
    <name type="scientific">Paragonimus westermani</name>
    <dbReference type="NCBI Taxonomy" id="34504"/>
    <lineage>
        <taxon>Eukaryota</taxon>
        <taxon>Metazoa</taxon>
        <taxon>Spiralia</taxon>
        <taxon>Lophotrochozoa</taxon>
        <taxon>Platyhelminthes</taxon>
        <taxon>Trematoda</taxon>
        <taxon>Digenea</taxon>
        <taxon>Plagiorchiida</taxon>
        <taxon>Troglotremata</taxon>
        <taxon>Troglotrematidae</taxon>
        <taxon>Paragonimus</taxon>
    </lineage>
</organism>
<evidence type="ECO:0000313" key="4">
    <source>
        <dbReference type="Proteomes" id="UP000324629"/>
    </source>
</evidence>
<reference evidence="3 4" key="1">
    <citation type="journal article" date="2019" name="Gigascience">
        <title>Whole-genome sequence of the oriental lung fluke Paragonimus westermani.</title>
        <authorList>
            <person name="Oey H."/>
            <person name="Zakrzewski M."/>
            <person name="Narain K."/>
            <person name="Devi K.R."/>
            <person name="Agatsuma T."/>
            <person name="Nawaratna S."/>
            <person name="Gobert G.N."/>
            <person name="Jones M.K."/>
            <person name="Ragan M.A."/>
            <person name="McManus D.P."/>
            <person name="Krause L."/>
        </authorList>
    </citation>
    <scope>NUCLEOTIDE SEQUENCE [LARGE SCALE GENOMIC DNA]</scope>
    <source>
        <strain evidence="3 4">IND2009</strain>
    </source>
</reference>